<dbReference type="EMBL" id="CP074405">
    <property type="protein sequence ID" value="QVI62530.1"/>
    <property type="molecule type" value="Genomic_DNA"/>
</dbReference>
<dbReference type="Gene3D" id="3.30.70.270">
    <property type="match status" value="1"/>
</dbReference>
<dbReference type="PANTHER" id="PTHR45138:SF24">
    <property type="entry name" value="DIGUANYLATE CYCLASE DGCC-RELATED"/>
    <property type="match status" value="1"/>
</dbReference>
<keyword evidence="3" id="KW-1185">Reference proteome</keyword>
<dbReference type="PANTHER" id="PTHR45138">
    <property type="entry name" value="REGULATORY COMPONENTS OF SENSORY TRANSDUCTION SYSTEM"/>
    <property type="match status" value="1"/>
</dbReference>
<evidence type="ECO:0000259" key="1">
    <source>
        <dbReference type="PROSITE" id="PS50887"/>
    </source>
</evidence>
<accession>A0ABX8D6R9</accession>
<feature type="domain" description="GGDEF" evidence="1">
    <location>
        <begin position="234"/>
        <end position="363"/>
    </location>
</feature>
<protein>
    <submittedName>
        <fullName evidence="2">GGDEF domain-containing protein</fullName>
    </submittedName>
</protein>
<dbReference type="InterPro" id="IPR029016">
    <property type="entry name" value="GAF-like_dom_sf"/>
</dbReference>
<reference evidence="2 3" key="1">
    <citation type="submission" date="2021-05" db="EMBL/GenBank/DDBJ databases">
        <title>Novel species in genus Cellulomonas.</title>
        <authorList>
            <person name="Zhang G."/>
        </authorList>
    </citation>
    <scope>NUCLEOTIDE SEQUENCE [LARGE SCALE GENOMIC DNA]</scope>
    <source>
        <strain evidence="3">zg-ZUI222</strain>
    </source>
</reference>
<dbReference type="NCBIfam" id="TIGR00254">
    <property type="entry name" value="GGDEF"/>
    <property type="match status" value="1"/>
</dbReference>
<dbReference type="InterPro" id="IPR029787">
    <property type="entry name" value="Nucleotide_cyclase"/>
</dbReference>
<dbReference type="CDD" id="cd01949">
    <property type="entry name" value="GGDEF"/>
    <property type="match status" value="1"/>
</dbReference>
<dbReference type="Gene3D" id="3.30.450.40">
    <property type="match status" value="1"/>
</dbReference>
<dbReference type="SMART" id="SM00065">
    <property type="entry name" value="GAF"/>
    <property type="match status" value="1"/>
</dbReference>
<evidence type="ECO:0000313" key="2">
    <source>
        <dbReference type="EMBL" id="QVI62530.1"/>
    </source>
</evidence>
<dbReference type="SMART" id="SM00267">
    <property type="entry name" value="GGDEF"/>
    <property type="match status" value="1"/>
</dbReference>
<sequence length="486" mass="50872">MMGSVTRRAATAKGAHRGGLSAADLGGVRGLAVAAHRFDACRRVEEVVEAAAQAAVDVLGADACAVARITQETSRVVHLDPPTNDPRWHQFLSTTYRADDRPALRALLRNRESWVAHAFDAHGRSVRPGDTSAGDRVEVEMLREVGAASALTAPVVVNDAVWGQITVVRDFDSPLFHVDDVATAEVLAALAAGAIARVDLEQQMRHIVADDPLTGLANRRTADQAAEAALASGRETCVVMCDVDGLKRVNDELGHDAGDDLLRAVADVLRRAADAIPGATAARIGGDEFCLVTVDQPREVVATAMATTVAKFPLPHGAAISYGVASTAVMGSVEARHLFRRADQAQYQAKRRRARARARTTPPISDPVQAVERLTAGGAVAIGAAAPAVVPRLCAFAAAATETLGGDSWAVRERMPGSQRFTTVARGGSPADASETRLLTVERDEWVVEVAVAAAASTGRQVQTALRALVAIAVDGAGTPESVGTD</sequence>
<dbReference type="PROSITE" id="PS50887">
    <property type="entry name" value="GGDEF"/>
    <property type="match status" value="1"/>
</dbReference>
<evidence type="ECO:0000313" key="3">
    <source>
        <dbReference type="Proteomes" id="UP000677804"/>
    </source>
</evidence>
<dbReference type="Proteomes" id="UP000677804">
    <property type="component" value="Chromosome"/>
</dbReference>
<dbReference type="Pfam" id="PF01590">
    <property type="entry name" value="GAF"/>
    <property type="match status" value="1"/>
</dbReference>
<gene>
    <name evidence="2" type="ORF">KG103_00795</name>
</gene>
<dbReference type="InterPro" id="IPR000160">
    <property type="entry name" value="GGDEF_dom"/>
</dbReference>
<name>A0ABX8D6R9_9CELL</name>
<dbReference type="SUPFAM" id="SSF55781">
    <property type="entry name" value="GAF domain-like"/>
    <property type="match status" value="1"/>
</dbReference>
<dbReference type="InterPro" id="IPR043128">
    <property type="entry name" value="Rev_trsase/Diguanyl_cyclase"/>
</dbReference>
<dbReference type="InterPro" id="IPR050469">
    <property type="entry name" value="Diguanylate_Cyclase"/>
</dbReference>
<organism evidence="2 3">
    <name type="scientific">Cellulomonas wangleii</name>
    <dbReference type="NCBI Taxonomy" id="2816956"/>
    <lineage>
        <taxon>Bacteria</taxon>
        <taxon>Bacillati</taxon>
        <taxon>Actinomycetota</taxon>
        <taxon>Actinomycetes</taxon>
        <taxon>Micrococcales</taxon>
        <taxon>Cellulomonadaceae</taxon>
        <taxon>Cellulomonas</taxon>
    </lineage>
</organism>
<proteinExistence type="predicted"/>
<dbReference type="Pfam" id="PF00990">
    <property type="entry name" value="GGDEF"/>
    <property type="match status" value="1"/>
</dbReference>
<dbReference type="InterPro" id="IPR003018">
    <property type="entry name" value="GAF"/>
</dbReference>
<dbReference type="SUPFAM" id="SSF55073">
    <property type="entry name" value="Nucleotide cyclase"/>
    <property type="match status" value="1"/>
</dbReference>